<dbReference type="InterPro" id="IPR036388">
    <property type="entry name" value="WH-like_DNA-bd_sf"/>
</dbReference>
<dbReference type="Pfam" id="PF05043">
    <property type="entry name" value="Mga"/>
    <property type="match status" value="1"/>
</dbReference>
<dbReference type="PANTHER" id="PTHR30185">
    <property type="entry name" value="CRYPTIC BETA-GLUCOSIDE BGL OPERON ANTITERMINATOR"/>
    <property type="match status" value="1"/>
</dbReference>
<evidence type="ECO:0000256" key="1">
    <source>
        <dbReference type="ARBA" id="ARBA00023015"/>
    </source>
</evidence>
<evidence type="ECO:0000313" key="4">
    <source>
        <dbReference type="EMBL" id="QQO08113.1"/>
    </source>
</evidence>
<gene>
    <name evidence="4" type="ORF">JFL75_14340</name>
</gene>
<keyword evidence="2" id="KW-0804">Transcription</keyword>
<evidence type="ECO:0000313" key="5">
    <source>
        <dbReference type="Proteomes" id="UP000595917"/>
    </source>
</evidence>
<keyword evidence="1" id="KW-0805">Transcription regulation</keyword>
<feature type="domain" description="Mga helix-turn-helix" evidence="3">
    <location>
        <begin position="90"/>
        <end position="167"/>
    </location>
</feature>
<proteinExistence type="predicted"/>
<dbReference type="Proteomes" id="UP000595917">
    <property type="component" value="Chromosome"/>
</dbReference>
<evidence type="ECO:0000256" key="2">
    <source>
        <dbReference type="ARBA" id="ARBA00023163"/>
    </source>
</evidence>
<sequence>MQILSANGEIILKQLLESRGTVSISKLQEYCNLSRKHVAYELQLIDDLLRENGARIHGTKGKGFEIKILFPEEFAGFSNDFLHDKQRNQYLHFSRNFLAYKILFDLVLNERFFSIDELTQMYFYSRGTISKSIKTVKTLLNKYGCTLISRPNYGMKFVGTEWNTRICLIYTDKIAFRMSSVIKDSTDEGFGKFIDKDRYQLRDIERIIQEVFNQYNLKIPYIYLTKLKLYVVISQTRADQYDLLDFNETQKSEILESPYAVPAEAIAERLNSLGYTIRRKDIDAITVFLLCFCSRISGGDYDRPETAEQCRNDTLDLIGYIRDLYFGVDNYLDNEFIREFSCFLLGLKARTVFQLPVDEESVYQVKQDGSFISDICRDFAVLYYRKYGIKLPEPEILSVYFIIHNSFSRYTQREANYRIILVSRYGIHFSRNVANRILEEYPSKIISIDVAEFTDVAYMDMQPYTFLLTDIEQDRYNFIELPIIRLDFFRFPGQSLSLNKYLSILLRSELQGLIKDGNVIKNRIFKTKLEVYGYLADHYISAGRREEFIRECSDNNTFLSDERGNRIALVSADSRFYGKKEIVLITGKTAFLWDNEPVQMIVFFNRKNRPYVEIKTLNSMLITFMHASAGLVEQISASNADEIIEFIVGSIYP</sequence>
<dbReference type="EMBL" id="CP067089">
    <property type="protein sequence ID" value="QQO08113.1"/>
    <property type="molecule type" value="Genomic_DNA"/>
</dbReference>
<reference evidence="4" key="1">
    <citation type="submission" date="2021-01" db="EMBL/GenBank/DDBJ databases">
        <title>Description of Breznakiella homolactica.</title>
        <authorList>
            <person name="Song Y."/>
            <person name="Brune A."/>
        </authorList>
    </citation>
    <scope>NUCLEOTIDE SEQUENCE</scope>
    <source>
        <strain evidence="4">RmG30</strain>
    </source>
</reference>
<dbReference type="AlphaFoldDB" id="A0A7T7XKZ3"/>
<accession>A0A7T7XKZ3</accession>
<dbReference type="InterPro" id="IPR007737">
    <property type="entry name" value="Mga_HTH"/>
</dbReference>
<keyword evidence="5" id="KW-1185">Reference proteome</keyword>
<dbReference type="KEGG" id="bhc:JFL75_14340"/>
<dbReference type="Gene3D" id="1.10.10.10">
    <property type="entry name" value="Winged helix-like DNA-binding domain superfamily/Winged helix DNA-binding domain"/>
    <property type="match status" value="1"/>
</dbReference>
<dbReference type="PANTHER" id="PTHR30185:SF13">
    <property type="entry name" value="LICABCH OPERON REGULATOR-RELATED"/>
    <property type="match status" value="1"/>
</dbReference>
<name>A0A7T7XKZ3_9SPIR</name>
<protein>
    <submittedName>
        <fullName evidence="4">HTH domain-containing protein</fullName>
    </submittedName>
</protein>
<dbReference type="InterPro" id="IPR050661">
    <property type="entry name" value="BglG_antiterminators"/>
</dbReference>
<evidence type="ECO:0000259" key="3">
    <source>
        <dbReference type="Pfam" id="PF05043"/>
    </source>
</evidence>
<dbReference type="RefSeq" id="WP_215625419.1">
    <property type="nucleotide sequence ID" value="NZ_CP067089.2"/>
</dbReference>
<organism evidence="4 5">
    <name type="scientific">Breznakiella homolactica</name>
    <dbReference type="NCBI Taxonomy" id="2798577"/>
    <lineage>
        <taxon>Bacteria</taxon>
        <taxon>Pseudomonadati</taxon>
        <taxon>Spirochaetota</taxon>
        <taxon>Spirochaetia</taxon>
        <taxon>Spirochaetales</taxon>
        <taxon>Breznakiellaceae</taxon>
        <taxon>Breznakiella</taxon>
    </lineage>
</organism>